<dbReference type="EMBL" id="QKZL01000046">
    <property type="protein sequence ID" value="PZX10380.1"/>
    <property type="molecule type" value="Genomic_DNA"/>
</dbReference>
<dbReference type="InterPro" id="IPR050789">
    <property type="entry name" value="Diverse_Enzym_Activities"/>
</dbReference>
<evidence type="ECO:0000313" key="3">
    <source>
        <dbReference type="Proteomes" id="UP000248916"/>
    </source>
</evidence>
<gene>
    <name evidence="2" type="ORF">LX81_04217</name>
</gene>
<dbReference type="InterPro" id="IPR001466">
    <property type="entry name" value="Beta-lactam-related"/>
</dbReference>
<dbReference type="Proteomes" id="UP000248916">
    <property type="component" value="Unassembled WGS sequence"/>
</dbReference>
<evidence type="ECO:0000259" key="1">
    <source>
        <dbReference type="Pfam" id="PF00144"/>
    </source>
</evidence>
<evidence type="ECO:0000313" key="2">
    <source>
        <dbReference type="EMBL" id="PZX10380.1"/>
    </source>
</evidence>
<reference evidence="2 3" key="1">
    <citation type="submission" date="2018-06" db="EMBL/GenBank/DDBJ databases">
        <title>Genomic Encyclopedia of Archaeal and Bacterial Type Strains, Phase II (KMG-II): from individual species to whole genera.</title>
        <authorList>
            <person name="Goeker M."/>
        </authorList>
    </citation>
    <scope>NUCLEOTIDE SEQUENCE [LARGE SCALE GENOMIC DNA]</scope>
    <source>
        <strain evidence="2 3">DSM 22009</strain>
    </source>
</reference>
<dbReference type="PANTHER" id="PTHR43283">
    <property type="entry name" value="BETA-LACTAMASE-RELATED"/>
    <property type="match status" value="1"/>
</dbReference>
<name>A0A2W7MR06_9RHOB</name>
<comment type="caution">
    <text evidence="2">The sequence shown here is derived from an EMBL/GenBank/DDBJ whole genome shotgun (WGS) entry which is preliminary data.</text>
</comment>
<accession>A0A2W7MR06</accession>
<keyword evidence="3" id="KW-1185">Reference proteome</keyword>
<dbReference type="AlphaFoldDB" id="A0A2W7MR06"/>
<sequence length="115" mass="12449">MLSPTSVRLMASDHLGEGIETPVEPGELLMGVPGYTLGLGFMVRKEDGIAGVPGSAGEFIWAGYGGTFFWVDPEEELVVMMMSQRAGPSRAYYRKLVKQLVYQAITDPVPTAPVQ</sequence>
<dbReference type="Pfam" id="PF00144">
    <property type="entry name" value="Beta-lactamase"/>
    <property type="match status" value="1"/>
</dbReference>
<dbReference type="Gene3D" id="3.40.710.10">
    <property type="entry name" value="DD-peptidase/beta-lactamase superfamily"/>
    <property type="match status" value="1"/>
</dbReference>
<dbReference type="SUPFAM" id="SSF56601">
    <property type="entry name" value="beta-lactamase/transpeptidase-like"/>
    <property type="match status" value="1"/>
</dbReference>
<dbReference type="PANTHER" id="PTHR43283:SF3">
    <property type="entry name" value="BETA-LACTAMASE FAMILY PROTEIN (AFU_ORTHOLOGUE AFUA_5G07500)"/>
    <property type="match status" value="1"/>
</dbReference>
<dbReference type="InterPro" id="IPR012338">
    <property type="entry name" value="Beta-lactam/transpept-like"/>
</dbReference>
<organism evidence="2 3">
    <name type="scientific">Palleronia aestuarii</name>
    <dbReference type="NCBI Taxonomy" id="568105"/>
    <lineage>
        <taxon>Bacteria</taxon>
        <taxon>Pseudomonadati</taxon>
        <taxon>Pseudomonadota</taxon>
        <taxon>Alphaproteobacteria</taxon>
        <taxon>Rhodobacterales</taxon>
        <taxon>Roseobacteraceae</taxon>
        <taxon>Palleronia</taxon>
    </lineage>
</organism>
<proteinExistence type="predicted"/>
<protein>
    <submittedName>
        <fullName evidence="2">Beta-lactamase</fullName>
    </submittedName>
</protein>
<feature type="domain" description="Beta-lactamase-related" evidence="1">
    <location>
        <begin position="35"/>
        <end position="96"/>
    </location>
</feature>